<evidence type="ECO:0000313" key="2">
    <source>
        <dbReference type="EMBL" id="QTD52792.1"/>
    </source>
</evidence>
<keyword evidence="3" id="KW-1185">Reference proteome</keyword>
<dbReference type="AlphaFoldDB" id="A0A8A4TUU1"/>
<sequence length="49" mass="5200">MSINPSATAQPKLIKLSKSDLRFIAGGNGTANTNDDPNDEASKKKVKVK</sequence>
<proteinExistence type="predicted"/>
<organism evidence="2 3">
    <name type="scientific">Sulfidibacter corallicola</name>
    <dbReference type="NCBI Taxonomy" id="2818388"/>
    <lineage>
        <taxon>Bacteria</taxon>
        <taxon>Pseudomonadati</taxon>
        <taxon>Acidobacteriota</taxon>
        <taxon>Holophagae</taxon>
        <taxon>Acanthopleuribacterales</taxon>
        <taxon>Acanthopleuribacteraceae</taxon>
        <taxon>Sulfidibacter</taxon>
    </lineage>
</organism>
<reference evidence="2" key="1">
    <citation type="submission" date="2021-03" db="EMBL/GenBank/DDBJ databases">
        <title>Acanthopleuribacteraceae sp. M133.</title>
        <authorList>
            <person name="Wang G."/>
        </authorList>
    </citation>
    <scope>NUCLEOTIDE SEQUENCE</scope>
    <source>
        <strain evidence="2">M133</strain>
    </source>
</reference>
<dbReference type="Proteomes" id="UP000663929">
    <property type="component" value="Chromosome"/>
</dbReference>
<dbReference type="RefSeq" id="WP_237382893.1">
    <property type="nucleotide sequence ID" value="NZ_CP071793.1"/>
</dbReference>
<dbReference type="KEGG" id="scor:J3U87_09975"/>
<accession>A0A8A4TUU1</accession>
<evidence type="ECO:0000256" key="1">
    <source>
        <dbReference type="SAM" id="MobiDB-lite"/>
    </source>
</evidence>
<evidence type="ECO:0000313" key="3">
    <source>
        <dbReference type="Proteomes" id="UP000663929"/>
    </source>
</evidence>
<gene>
    <name evidence="2" type="ORF">J3U87_09975</name>
</gene>
<dbReference type="EMBL" id="CP071793">
    <property type="protein sequence ID" value="QTD52792.1"/>
    <property type="molecule type" value="Genomic_DNA"/>
</dbReference>
<protein>
    <submittedName>
        <fullName evidence="2">Uncharacterized protein</fullName>
    </submittedName>
</protein>
<name>A0A8A4TUU1_SULCO</name>
<feature type="region of interest" description="Disordered" evidence="1">
    <location>
        <begin position="25"/>
        <end position="49"/>
    </location>
</feature>